<evidence type="ECO:0000256" key="2">
    <source>
        <dbReference type="SAM" id="SignalP"/>
    </source>
</evidence>
<dbReference type="PROSITE" id="PS51257">
    <property type="entry name" value="PROKAR_LIPOPROTEIN"/>
    <property type="match status" value="1"/>
</dbReference>
<comment type="caution">
    <text evidence="3">The sequence shown here is derived from an EMBL/GenBank/DDBJ whole genome shotgun (WGS) entry which is preliminary data.</text>
</comment>
<reference evidence="3 4" key="1">
    <citation type="submission" date="2018-10" db="EMBL/GenBank/DDBJ databases">
        <title>Sequencing the genomes of 1000 actinobacteria strains.</title>
        <authorList>
            <person name="Klenk H.-P."/>
        </authorList>
    </citation>
    <scope>NUCLEOTIDE SEQUENCE [LARGE SCALE GENOMIC DNA]</scope>
    <source>
        <strain evidence="3 4">DSM 45175</strain>
    </source>
</reference>
<keyword evidence="2" id="KW-0732">Signal</keyword>
<organism evidence="3 4">
    <name type="scientific">Micromonospora pisi</name>
    <dbReference type="NCBI Taxonomy" id="589240"/>
    <lineage>
        <taxon>Bacteria</taxon>
        <taxon>Bacillati</taxon>
        <taxon>Actinomycetota</taxon>
        <taxon>Actinomycetes</taxon>
        <taxon>Micromonosporales</taxon>
        <taxon>Micromonosporaceae</taxon>
        <taxon>Micromonospora</taxon>
    </lineage>
</organism>
<dbReference type="RefSeq" id="WP_121161267.1">
    <property type="nucleotide sequence ID" value="NZ_RBKT01000001.1"/>
</dbReference>
<keyword evidence="4" id="KW-1185">Reference proteome</keyword>
<name>A0A495JVZ7_9ACTN</name>
<protein>
    <recommendedName>
        <fullName evidence="5">Subtilisin inhibitor-like</fullName>
    </recommendedName>
</protein>
<gene>
    <name evidence="3" type="ORF">BDK92_7665</name>
</gene>
<feature type="signal peptide" evidence="2">
    <location>
        <begin position="1"/>
        <end position="22"/>
    </location>
</feature>
<evidence type="ECO:0000313" key="3">
    <source>
        <dbReference type="EMBL" id="RKR93147.1"/>
    </source>
</evidence>
<dbReference type="Proteomes" id="UP000277671">
    <property type="component" value="Unassembled WGS sequence"/>
</dbReference>
<feature type="chain" id="PRO_5019713448" description="Subtilisin inhibitor-like" evidence="2">
    <location>
        <begin position="23"/>
        <end position="172"/>
    </location>
</feature>
<dbReference type="AlphaFoldDB" id="A0A495JVZ7"/>
<feature type="region of interest" description="Disordered" evidence="1">
    <location>
        <begin position="26"/>
        <end position="63"/>
    </location>
</feature>
<evidence type="ECO:0000313" key="4">
    <source>
        <dbReference type="Proteomes" id="UP000277671"/>
    </source>
</evidence>
<evidence type="ECO:0000256" key="1">
    <source>
        <dbReference type="SAM" id="MobiDB-lite"/>
    </source>
</evidence>
<dbReference type="OrthoDB" id="3295547at2"/>
<sequence length="172" mass="17549">MRTIGTVSASLTVTALLATACAASDAPAERPPAPPTAPVTVAATCPAPTRSHPPRSGYDPGPAGNVPADFGAVAALRCTALPTGITGPVTVQEDRLDGELDGLLTALATPWASERADVCPLDHRVNPYLVLLAADGTAIRPAVPLDGCGQPRREVIDAIDALPWRAVPVPAR</sequence>
<evidence type="ECO:0008006" key="5">
    <source>
        <dbReference type="Google" id="ProtNLM"/>
    </source>
</evidence>
<feature type="compositionally biased region" description="Low complexity" evidence="1">
    <location>
        <begin position="38"/>
        <end position="49"/>
    </location>
</feature>
<dbReference type="EMBL" id="RBKT01000001">
    <property type="protein sequence ID" value="RKR93147.1"/>
    <property type="molecule type" value="Genomic_DNA"/>
</dbReference>
<proteinExistence type="predicted"/>
<accession>A0A495JVZ7</accession>